<dbReference type="EMBL" id="JBHUFW010000005">
    <property type="protein sequence ID" value="MFD1862806.1"/>
    <property type="molecule type" value="Genomic_DNA"/>
</dbReference>
<name>A0ABW4QGU6_9BACL</name>
<evidence type="ECO:0000313" key="3">
    <source>
        <dbReference type="Proteomes" id="UP001597273"/>
    </source>
</evidence>
<organism evidence="2 3">
    <name type="scientific">Planococcus chinensis</name>
    <dbReference type="NCBI Taxonomy" id="272917"/>
    <lineage>
        <taxon>Bacteria</taxon>
        <taxon>Bacillati</taxon>
        <taxon>Bacillota</taxon>
        <taxon>Bacilli</taxon>
        <taxon>Bacillales</taxon>
        <taxon>Caryophanaceae</taxon>
        <taxon>Planococcus</taxon>
    </lineage>
</organism>
<dbReference type="CDD" id="cd00093">
    <property type="entry name" value="HTH_XRE"/>
    <property type="match status" value="1"/>
</dbReference>
<keyword evidence="3" id="KW-1185">Reference proteome</keyword>
<proteinExistence type="predicted"/>
<dbReference type="Proteomes" id="UP001597273">
    <property type="component" value="Unassembled WGS sequence"/>
</dbReference>
<evidence type="ECO:0000259" key="1">
    <source>
        <dbReference type="PROSITE" id="PS50943"/>
    </source>
</evidence>
<sequence>MNIGSVIKYYRTKNNMTQLQLADGICSISHLSKIESNTYTPHESTIEALLAKMGVHWSKEIDKHNRLQRQLSDFIDCLLHYDLENTRRLFKQLEQENDYLQSTDLVNQFELYKFRFYVLEADQVQAEAQKKLLERLQGSFTAPEKWLYQFFQAIYYSMLNKNGKALGFLDLLDQGIQSIPQKFEGEYYYQKARLLILLDRFEVSAYYAELAVQFYQLHYNYIRLLHAQLLLAMNYTRRNLLVQASGIYTVLTRNAQLTGQTELYHKTVYNYVELLMEKGEALQAYEMLQDIRQSIPKETDFYKAVLLSKIEAAIEAGIDPAHLIEEVRKLIRKPEDEHFEIYVNYFEKRNFSQPDLMSYSEEKMFPFFRKNGYIKESKKIAADLVEYYQQQKEWEKANFYRSYHNRNGGELL</sequence>
<feature type="domain" description="HTH cro/C1-type" evidence="1">
    <location>
        <begin position="7"/>
        <end position="61"/>
    </location>
</feature>
<protein>
    <submittedName>
        <fullName evidence="2">Helix-turn-helix domain-containing protein</fullName>
    </submittedName>
</protein>
<dbReference type="InterPro" id="IPR010982">
    <property type="entry name" value="Lambda_DNA-bd_dom_sf"/>
</dbReference>
<dbReference type="SMART" id="SM00530">
    <property type="entry name" value="HTH_XRE"/>
    <property type="match status" value="1"/>
</dbReference>
<dbReference type="Gene3D" id="1.25.40.10">
    <property type="entry name" value="Tetratricopeptide repeat domain"/>
    <property type="match status" value="1"/>
</dbReference>
<comment type="caution">
    <text evidence="2">The sequence shown here is derived from an EMBL/GenBank/DDBJ whole genome shotgun (WGS) entry which is preliminary data.</text>
</comment>
<dbReference type="SUPFAM" id="SSF47413">
    <property type="entry name" value="lambda repressor-like DNA-binding domains"/>
    <property type="match status" value="1"/>
</dbReference>
<dbReference type="Pfam" id="PF01381">
    <property type="entry name" value="HTH_3"/>
    <property type="match status" value="1"/>
</dbReference>
<dbReference type="RefSeq" id="WP_377339649.1">
    <property type="nucleotide sequence ID" value="NZ_JBHUFW010000005.1"/>
</dbReference>
<dbReference type="PROSITE" id="PS50943">
    <property type="entry name" value="HTH_CROC1"/>
    <property type="match status" value="1"/>
</dbReference>
<gene>
    <name evidence="2" type="ORF">ACFSDB_07675</name>
</gene>
<dbReference type="InterPro" id="IPR001387">
    <property type="entry name" value="Cro/C1-type_HTH"/>
</dbReference>
<evidence type="ECO:0000313" key="2">
    <source>
        <dbReference type="EMBL" id="MFD1862806.1"/>
    </source>
</evidence>
<reference evidence="3" key="1">
    <citation type="journal article" date="2019" name="Int. J. Syst. Evol. Microbiol.">
        <title>The Global Catalogue of Microorganisms (GCM) 10K type strain sequencing project: providing services to taxonomists for standard genome sequencing and annotation.</title>
        <authorList>
            <consortium name="The Broad Institute Genomics Platform"/>
            <consortium name="The Broad Institute Genome Sequencing Center for Infectious Disease"/>
            <person name="Wu L."/>
            <person name="Ma J."/>
        </authorList>
    </citation>
    <scope>NUCLEOTIDE SEQUENCE [LARGE SCALE GENOMIC DNA]</scope>
    <source>
        <strain evidence="3">CGMCC 1.15475</strain>
    </source>
</reference>
<dbReference type="Gene3D" id="1.10.260.40">
    <property type="entry name" value="lambda repressor-like DNA-binding domains"/>
    <property type="match status" value="1"/>
</dbReference>
<accession>A0ABW4QGU6</accession>
<dbReference type="InterPro" id="IPR011990">
    <property type="entry name" value="TPR-like_helical_dom_sf"/>
</dbReference>